<protein>
    <submittedName>
        <fullName evidence="2">Uncharacterized protein</fullName>
    </submittedName>
</protein>
<dbReference type="OrthoDB" id="1461976at2759"/>
<dbReference type="AlphaFoldDB" id="A0A9Q0JA17"/>
<dbReference type="GO" id="GO:0006629">
    <property type="term" value="P:lipid metabolic process"/>
    <property type="evidence" value="ECO:0007669"/>
    <property type="project" value="UniProtKB-KW"/>
</dbReference>
<comment type="caution">
    <text evidence="2">The sequence shown here is derived from an EMBL/GenBank/DDBJ whole genome shotgun (WGS) entry which is preliminary data.</text>
</comment>
<feature type="non-terminal residue" evidence="2">
    <location>
        <position position="1"/>
    </location>
</feature>
<evidence type="ECO:0000256" key="1">
    <source>
        <dbReference type="ARBA" id="ARBA00023098"/>
    </source>
</evidence>
<evidence type="ECO:0000313" key="2">
    <source>
        <dbReference type="EMBL" id="KAJ4833953.1"/>
    </source>
</evidence>
<organism evidence="2 3">
    <name type="scientific">Turnera subulata</name>
    <dbReference type="NCBI Taxonomy" id="218843"/>
    <lineage>
        <taxon>Eukaryota</taxon>
        <taxon>Viridiplantae</taxon>
        <taxon>Streptophyta</taxon>
        <taxon>Embryophyta</taxon>
        <taxon>Tracheophyta</taxon>
        <taxon>Spermatophyta</taxon>
        <taxon>Magnoliopsida</taxon>
        <taxon>eudicotyledons</taxon>
        <taxon>Gunneridae</taxon>
        <taxon>Pentapetalae</taxon>
        <taxon>rosids</taxon>
        <taxon>fabids</taxon>
        <taxon>Malpighiales</taxon>
        <taxon>Passifloraceae</taxon>
        <taxon>Turnera</taxon>
    </lineage>
</organism>
<accession>A0A9Q0JA17</accession>
<dbReference type="PANTHER" id="PTHR32100">
    <property type="entry name" value="OMEGA-6 FATTY ACID DESATURASE, CHLOROPLASTIC"/>
    <property type="match status" value="1"/>
</dbReference>
<reference evidence="2" key="2">
    <citation type="journal article" date="2023" name="Plants (Basel)">
        <title>Annotation of the Turnera subulata (Passifloraceae) Draft Genome Reveals the S-Locus Evolved after the Divergence of Turneroideae from Passifloroideae in a Stepwise Manner.</title>
        <authorList>
            <person name="Henning P.M."/>
            <person name="Roalson E.H."/>
            <person name="Mir W."/>
            <person name="McCubbin A.G."/>
            <person name="Shore J.S."/>
        </authorList>
    </citation>
    <scope>NUCLEOTIDE SEQUENCE</scope>
    <source>
        <strain evidence="2">F60SS</strain>
    </source>
</reference>
<sequence length="152" mass="17077">MGSSKWQASIHACHPQEGHPSPLLPTLPYRTFSYLVYDLSPGLSTGLSKEPSSLEFGSLVMNAAIMLSVTTNGLTIFIPSQTQECHIPWYSKHLKNPVGRTYDRFANHFDPCSPIFTDRERLQVVISDVGILTTTYVFYSIAKMFYSIVKIQ</sequence>
<gene>
    <name evidence="2" type="ORF">Tsubulata_016623</name>
</gene>
<dbReference type="InterPro" id="IPR012171">
    <property type="entry name" value="Fatty_acid_desaturase"/>
</dbReference>
<dbReference type="EMBL" id="JAKUCV010004807">
    <property type="protein sequence ID" value="KAJ4833953.1"/>
    <property type="molecule type" value="Genomic_DNA"/>
</dbReference>
<keyword evidence="3" id="KW-1185">Reference proteome</keyword>
<evidence type="ECO:0000313" key="3">
    <source>
        <dbReference type="Proteomes" id="UP001141552"/>
    </source>
</evidence>
<name>A0A9Q0JA17_9ROSI</name>
<reference evidence="2" key="1">
    <citation type="submission" date="2022-02" db="EMBL/GenBank/DDBJ databases">
        <authorList>
            <person name="Henning P.M."/>
            <person name="McCubbin A.G."/>
            <person name="Shore J.S."/>
        </authorList>
    </citation>
    <scope>NUCLEOTIDE SEQUENCE</scope>
    <source>
        <strain evidence="2">F60SS</strain>
        <tissue evidence="2">Leaves</tissue>
    </source>
</reference>
<keyword evidence="1" id="KW-0443">Lipid metabolism</keyword>
<proteinExistence type="predicted"/>
<dbReference type="Proteomes" id="UP001141552">
    <property type="component" value="Unassembled WGS sequence"/>
</dbReference>
<dbReference type="GO" id="GO:0016491">
    <property type="term" value="F:oxidoreductase activity"/>
    <property type="evidence" value="ECO:0007669"/>
    <property type="project" value="InterPro"/>
</dbReference>